<dbReference type="Gene3D" id="4.10.240.10">
    <property type="entry name" value="Zn(2)-C6 fungal-type DNA-binding domain"/>
    <property type="match status" value="1"/>
</dbReference>
<gene>
    <name evidence="7" type="ORF">CNMCM6805_002100</name>
</gene>
<reference evidence="7" key="1">
    <citation type="journal article" date="2020" name="bioRxiv">
        <title>Genomic and phenotypic heterogeneity of clinical isolates of the human pathogens Aspergillus fumigatus, Aspergillus lentulus and Aspergillus fumigatiaffinis.</title>
        <authorList>
            <person name="dos Santos R.A.C."/>
            <person name="Steenwyk J.L."/>
            <person name="Rivero-Menendez O."/>
            <person name="Mead M.E."/>
            <person name="Silva L.P."/>
            <person name="Bastos R.W."/>
            <person name="Alastruey-Izquierdo A."/>
            <person name="Goldman G.H."/>
            <person name="Rokas A."/>
        </authorList>
    </citation>
    <scope>NUCLEOTIDE SEQUENCE</scope>
    <source>
        <strain evidence="7">CNM-CM6805</strain>
    </source>
</reference>
<dbReference type="GO" id="GO:0016491">
    <property type="term" value="F:oxidoreductase activity"/>
    <property type="evidence" value="ECO:0007669"/>
    <property type="project" value="InterPro"/>
</dbReference>
<evidence type="ECO:0000313" key="8">
    <source>
        <dbReference type="Proteomes" id="UP000653565"/>
    </source>
</evidence>
<dbReference type="GO" id="GO:0005634">
    <property type="term" value="C:nucleus"/>
    <property type="evidence" value="ECO:0007669"/>
    <property type="project" value="UniProtKB-SubCell"/>
</dbReference>
<accession>A0A8H4HDJ1</accession>
<dbReference type="InterPro" id="IPR001138">
    <property type="entry name" value="Zn2Cys6_DnaBD"/>
</dbReference>
<dbReference type="GO" id="GO:0000981">
    <property type="term" value="F:DNA-binding transcription factor activity, RNA polymerase II-specific"/>
    <property type="evidence" value="ECO:0007669"/>
    <property type="project" value="InterPro"/>
</dbReference>
<feature type="domain" description="Zn(2)-C6 fungal-type" evidence="6">
    <location>
        <begin position="473"/>
        <end position="501"/>
    </location>
</feature>
<evidence type="ECO:0000256" key="2">
    <source>
        <dbReference type="ARBA" id="ARBA00023015"/>
    </source>
</evidence>
<dbReference type="PANTHER" id="PTHR37534">
    <property type="entry name" value="TRANSCRIPTIONAL ACTIVATOR PROTEIN UGA3"/>
    <property type="match status" value="1"/>
</dbReference>
<dbReference type="GO" id="GO:0045944">
    <property type="term" value="P:positive regulation of transcription by RNA polymerase II"/>
    <property type="evidence" value="ECO:0007669"/>
    <property type="project" value="TreeGrafter"/>
</dbReference>
<dbReference type="InterPro" id="IPR016161">
    <property type="entry name" value="Ald_DH/histidinol_DH"/>
</dbReference>
<dbReference type="PANTHER" id="PTHR37534:SF9">
    <property type="entry name" value="ZN(II)2CYS6 TRANSCRIPTION FACTOR (EUROFUNG)"/>
    <property type="match status" value="1"/>
</dbReference>
<evidence type="ECO:0000256" key="4">
    <source>
        <dbReference type="ARBA" id="ARBA00023163"/>
    </source>
</evidence>
<evidence type="ECO:0000259" key="6">
    <source>
        <dbReference type="PROSITE" id="PS50048"/>
    </source>
</evidence>
<dbReference type="SUPFAM" id="SSF57701">
    <property type="entry name" value="Zn2/Cys6 DNA-binding domain"/>
    <property type="match status" value="1"/>
</dbReference>
<name>A0A8H4HDJ1_9EURO</name>
<dbReference type="Gene3D" id="3.40.605.10">
    <property type="entry name" value="Aldehyde Dehydrogenase, Chain A, domain 1"/>
    <property type="match status" value="1"/>
</dbReference>
<evidence type="ECO:0000313" key="7">
    <source>
        <dbReference type="EMBL" id="KAF4242992.1"/>
    </source>
</evidence>
<dbReference type="AlphaFoldDB" id="A0A8H4HDJ1"/>
<comment type="subcellular location">
    <subcellularLocation>
        <location evidence="1">Nucleus</location>
    </subcellularLocation>
</comment>
<dbReference type="GO" id="GO:0008270">
    <property type="term" value="F:zinc ion binding"/>
    <property type="evidence" value="ECO:0007669"/>
    <property type="project" value="InterPro"/>
</dbReference>
<evidence type="ECO:0000256" key="3">
    <source>
        <dbReference type="ARBA" id="ARBA00023125"/>
    </source>
</evidence>
<sequence>MAGVSPVVSAIERAQTAFLTNTTTSSHASRNAFSGSPPLSSPNWKLRQLYGLYKMLTNHAEELVQSLSEYYFFPPKSYYQELALVLADIGQHYANVAKDGAAKAKQSTWGTVKQRYVPVGVSLLLFDAANPIRFLFGSLASNIAVGNTVIVANLSSDASNQFWLRLKQELPKYLDSEATIILESFNPGLSLLDKVALVSLFAERPESYPGILNRPNTQFISAKATSVVMVDEGSKSYEQVTSEILESFAFRRLRPESTNAVFVRDTEFLSFKDTFRTLSVEPGPDPALAKSLNTVEALSHLSPAVYSIELSAMLGRTKEVDINAVFDMADSAGVLLVISYRSIDQVIEALNNLKQPLKLLTFLAANTKDNSDYFEKWTNSEFFSVGPLRPAVPYAGSGTLFPARIFGKTRTFLSGSGIELKQSFEDVAKHVEASVRKPKEAPNQTLDFFGYMQRVVVGAAVFIMGVSFSGICICTRCRASHHKCDEKQPRCGRCQRLNLECEPANFIVASDWCQFATDPSSLEDDRPGPASTWDVFNNSLSPLPQLVSCTTPRPDSQTPLSLDAEKVTLIQAYQNGVGAWMDLFDDEANFQRTLVKRALRSPLLMSAICALTARHIGMVDEGGDVWKPVAVQYYGDSLRQLIASLNCPTSYPADSLAATILLSSYELLASPGLDHRRHVSGALTLIRTHGCRASSEGLMAAAFWVYARQDIAMALVHECPTLLPPDEWGVSWDERETREGQLGNQMVWLLARVIAHTFRSTTGQSVQALSEGRASLIEQLDVWHERLPESFRGTAFGPPLEEGSLPRWFAVPSTGKESPNTTLTWNELKGFSRCDVYASFSPPPTTCRGV</sequence>
<keyword evidence="3" id="KW-0238">DNA-binding</keyword>
<keyword evidence="2" id="KW-0805">Transcription regulation</keyword>
<keyword evidence="8" id="KW-1185">Reference proteome</keyword>
<dbReference type="CDD" id="cd00067">
    <property type="entry name" value="GAL4"/>
    <property type="match status" value="1"/>
</dbReference>
<dbReference type="CDD" id="cd12148">
    <property type="entry name" value="fungal_TF_MHR"/>
    <property type="match status" value="1"/>
</dbReference>
<dbReference type="Pfam" id="PF11951">
    <property type="entry name" value="Fungal_trans_2"/>
    <property type="match status" value="1"/>
</dbReference>
<dbReference type="GO" id="GO:0000976">
    <property type="term" value="F:transcription cis-regulatory region binding"/>
    <property type="evidence" value="ECO:0007669"/>
    <property type="project" value="TreeGrafter"/>
</dbReference>
<dbReference type="PROSITE" id="PS50048">
    <property type="entry name" value="ZN2_CY6_FUNGAL_2"/>
    <property type="match status" value="1"/>
</dbReference>
<dbReference type="Pfam" id="PF00172">
    <property type="entry name" value="Zn_clus"/>
    <property type="match status" value="1"/>
</dbReference>
<dbReference type="Proteomes" id="UP000653565">
    <property type="component" value="Unassembled WGS sequence"/>
</dbReference>
<protein>
    <recommendedName>
        <fullName evidence="6">Zn(2)-C6 fungal-type domain-containing protein</fullName>
    </recommendedName>
</protein>
<evidence type="ECO:0000256" key="1">
    <source>
        <dbReference type="ARBA" id="ARBA00004123"/>
    </source>
</evidence>
<proteinExistence type="predicted"/>
<dbReference type="InterPro" id="IPR021858">
    <property type="entry name" value="Fun_TF"/>
</dbReference>
<reference evidence="7" key="2">
    <citation type="submission" date="2020-04" db="EMBL/GenBank/DDBJ databases">
        <authorList>
            <person name="Santos R.A.C."/>
            <person name="Steenwyk J.L."/>
            <person name="Rivero-Menendez O."/>
            <person name="Mead M.E."/>
            <person name="Silva L.P."/>
            <person name="Bastos R.W."/>
            <person name="Alastruey-Izquierdo A."/>
            <person name="Goldman G.H."/>
            <person name="Rokas A."/>
        </authorList>
    </citation>
    <scope>NUCLEOTIDE SEQUENCE</scope>
    <source>
        <strain evidence="7">CNM-CM6805</strain>
    </source>
</reference>
<comment type="caution">
    <text evidence="7">The sequence shown here is derived from an EMBL/GenBank/DDBJ whole genome shotgun (WGS) entry which is preliminary data.</text>
</comment>
<dbReference type="InterPro" id="IPR036864">
    <property type="entry name" value="Zn2-C6_fun-type_DNA-bd_sf"/>
</dbReference>
<keyword evidence="4" id="KW-0804">Transcription</keyword>
<evidence type="ECO:0000256" key="5">
    <source>
        <dbReference type="ARBA" id="ARBA00023242"/>
    </source>
</evidence>
<dbReference type="SUPFAM" id="SSF53720">
    <property type="entry name" value="ALDH-like"/>
    <property type="match status" value="1"/>
</dbReference>
<dbReference type="EMBL" id="JAAAPX010000014">
    <property type="protein sequence ID" value="KAF4242992.1"/>
    <property type="molecule type" value="Genomic_DNA"/>
</dbReference>
<dbReference type="InterPro" id="IPR016162">
    <property type="entry name" value="Ald_DH_N"/>
</dbReference>
<organism evidence="7 8">
    <name type="scientific">Aspergillus fumigatiaffinis</name>
    <dbReference type="NCBI Taxonomy" id="340414"/>
    <lineage>
        <taxon>Eukaryota</taxon>
        <taxon>Fungi</taxon>
        <taxon>Dikarya</taxon>
        <taxon>Ascomycota</taxon>
        <taxon>Pezizomycotina</taxon>
        <taxon>Eurotiomycetes</taxon>
        <taxon>Eurotiomycetidae</taxon>
        <taxon>Eurotiales</taxon>
        <taxon>Aspergillaceae</taxon>
        <taxon>Aspergillus</taxon>
        <taxon>Aspergillus subgen. Fumigati</taxon>
    </lineage>
</organism>
<keyword evidence="5" id="KW-0539">Nucleus</keyword>